<dbReference type="InterPro" id="IPR000845">
    <property type="entry name" value="Nucleoside_phosphorylase_d"/>
</dbReference>
<dbReference type="GO" id="GO:0009116">
    <property type="term" value="P:nucleoside metabolic process"/>
    <property type="evidence" value="ECO:0007669"/>
    <property type="project" value="InterPro"/>
</dbReference>
<dbReference type="GO" id="GO:0019284">
    <property type="term" value="P:L-methionine salvage from S-adenosylmethionine"/>
    <property type="evidence" value="ECO:0007669"/>
    <property type="project" value="TreeGrafter"/>
</dbReference>
<proteinExistence type="predicted"/>
<evidence type="ECO:0000259" key="1">
    <source>
        <dbReference type="Pfam" id="PF01048"/>
    </source>
</evidence>
<comment type="caution">
    <text evidence="2">The sequence shown here is derived from an EMBL/GenBank/DDBJ whole genome shotgun (WGS) entry which is preliminary data.</text>
</comment>
<dbReference type="OrthoDB" id="187637at2"/>
<dbReference type="Pfam" id="PF01048">
    <property type="entry name" value="PNP_UDP_1"/>
    <property type="match status" value="2"/>
</dbReference>
<feature type="domain" description="Nucleoside phosphorylase" evidence="1">
    <location>
        <begin position="113"/>
        <end position="170"/>
    </location>
</feature>
<evidence type="ECO:0000313" key="3">
    <source>
        <dbReference type="Proteomes" id="UP000297713"/>
    </source>
</evidence>
<dbReference type="GO" id="GO:0008782">
    <property type="term" value="F:adenosylhomocysteine nucleosidase activity"/>
    <property type="evidence" value="ECO:0007669"/>
    <property type="project" value="TreeGrafter"/>
</dbReference>
<dbReference type="PANTHER" id="PTHR46832">
    <property type="entry name" value="5'-METHYLTHIOADENOSINE/S-ADENOSYLHOMOCYSTEINE NUCLEOSIDASE"/>
    <property type="match status" value="1"/>
</dbReference>
<dbReference type="GO" id="GO:0008930">
    <property type="term" value="F:methylthioadenosine nucleosidase activity"/>
    <property type="evidence" value="ECO:0007669"/>
    <property type="project" value="TreeGrafter"/>
</dbReference>
<dbReference type="GO" id="GO:0005829">
    <property type="term" value="C:cytosol"/>
    <property type="evidence" value="ECO:0007669"/>
    <property type="project" value="TreeGrafter"/>
</dbReference>
<dbReference type="Gene3D" id="3.40.50.1580">
    <property type="entry name" value="Nucleoside phosphorylase domain"/>
    <property type="match status" value="2"/>
</dbReference>
<protein>
    <submittedName>
        <fullName evidence="2">Nucleoside phosphorylase</fullName>
    </submittedName>
</protein>
<sequence length="231" mass="25716">MIALGFAIEHEAKELLRRVFREKKEVEGQPCYLGEYARKEICATVLGMGKNRSARSAEILIRNFSPSLFVLAGYSGALVPGIKKGEVCVVANYLSEELRPILIGQGLAFYKAVCSDVIVADPENRTKIATISSAQIVDMETEAVYNAAKAHNIPFCSIRVISDEYGEKLPVGAMLSSWDSERGKSRPLALLRYLFIHPEEAFPFFRFVQALPLVRTKLTKAVLTLIYNLEI</sequence>
<accession>A0A4Y8PFI8</accession>
<dbReference type="Proteomes" id="UP000297713">
    <property type="component" value="Unassembled WGS sequence"/>
</dbReference>
<dbReference type="EMBL" id="LXQC01000113">
    <property type="protein sequence ID" value="TFE70630.1"/>
    <property type="molecule type" value="Genomic_DNA"/>
</dbReference>
<dbReference type="AlphaFoldDB" id="A0A4Y8PFI8"/>
<organism evidence="2 3">
    <name type="scientific">Methylacidiphilum caldifontis</name>
    <dbReference type="NCBI Taxonomy" id="2795386"/>
    <lineage>
        <taxon>Bacteria</taxon>
        <taxon>Pseudomonadati</taxon>
        <taxon>Verrucomicrobiota</taxon>
        <taxon>Methylacidiphilae</taxon>
        <taxon>Methylacidiphilales</taxon>
        <taxon>Methylacidiphilaceae</taxon>
        <taxon>Methylacidiphilum (ex Ratnadevi et al. 2023)</taxon>
    </lineage>
</organism>
<dbReference type="RefSeq" id="WP_134439576.1">
    <property type="nucleotide sequence ID" value="NZ_LXQC01000113.1"/>
</dbReference>
<name>A0A4Y8PFI8_9BACT</name>
<reference evidence="2 3" key="1">
    <citation type="submission" date="2016-05" db="EMBL/GenBank/DDBJ databases">
        <title>Diversity and Homogeneity among Thermoacidophilic Verrucomicrobia Methanotrophs Linked with Geographical Origin.</title>
        <authorList>
            <person name="Erikstad H.-A."/>
            <person name="Smestad N.B."/>
            <person name="Ceballos R.M."/>
            <person name="Birkeland N.-K."/>
        </authorList>
    </citation>
    <scope>NUCLEOTIDE SEQUENCE [LARGE SCALE GENOMIC DNA]</scope>
    <source>
        <strain evidence="2 3">Phi</strain>
    </source>
</reference>
<evidence type="ECO:0000313" key="2">
    <source>
        <dbReference type="EMBL" id="TFE70630.1"/>
    </source>
</evidence>
<dbReference type="PANTHER" id="PTHR46832:SF1">
    <property type="entry name" value="5'-METHYLTHIOADENOSINE_S-ADENOSYLHOMOCYSTEINE NUCLEOSIDASE"/>
    <property type="match status" value="1"/>
</dbReference>
<feature type="domain" description="Nucleoside phosphorylase" evidence="1">
    <location>
        <begin position="7"/>
        <end position="98"/>
    </location>
</feature>
<dbReference type="InterPro" id="IPR035994">
    <property type="entry name" value="Nucleoside_phosphorylase_sf"/>
</dbReference>
<keyword evidence="3" id="KW-1185">Reference proteome</keyword>
<dbReference type="SUPFAM" id="SSF53167">
    <property type="entry name" value="Purine and uridine phosphorylases"/>
    <property type="match status" value="1"/>
</dbReference>
<gene>
    <name evidence="2" type="ORF">A7Q10_06035</name>
</gene>